<accession>A0AAD9T5R7</accession>
<reference evidence="3" key="1">
    <citation type="submission" date="2023-06" db="EMBL/GenBank/DDBJ databases">
        <title>Draft genome of Marssonina rosae.</title>
        <authorList>
            <person name="Cheng Q."/>
        </authorList>
    </citation>
    <scope>NUCLEOTIDE SEQUENCE</scope>
    <source>
        <strain evidence="3">R4</strain>
    </source>
</reference>
<comment type="caution">
    <text evidence="3">The sequence shown here is derived from an EMBL/GenBank/DDBJ whole genome shotgun (WGS) entry which is preliminary data.</text>
</comment>
<evidence type="ECO:0000256" key="1">
    <source>
        <dbReference type="ARBA" id="ARBA00038376"/>
    </source>
</evidence>
<comment type="similarity">
    <text evidence="1">Belongs to the avfA family.</text>
</comment>
<feature type="domain" description="NAD(P)-binding" evidence="2">
    <location>
        <begin position="10"/>
        <end position="222"/>
    </location>
</feature>
<gene>
    <name evidence="3" type="ORF">QTJ16_000901</name>
</gene>
<organism evidence="3 4">
    <name type="scientific">Diplocarpon rosae</name>
    <dbReference type="NCBI Taxonomy" id="946125"/>
    <lineage>
        <taxon>Eukaryota</taxon>
        <taxon>Fungi</taxon>
        <taxon>Dikarya</taxon>
        <taxon>Ascomycota</taxon>
        <taxon>Pezizomycotina</taxon>
        <taxon>Leotiomycetes</taxon>
        <taxon>Helotiales</taxon>
        <taxon>Drepanopezizaceae</taxon>
        <taxon>Diplocarpon</taxon>
    </lineage>
</organism>
<dbReference type="InterPro" id="IPR016040">
    <property type="entry name" value="NAD(P)-bd_dom"/>
</dbReference>
<name>A0AAD9T5R7_9HELO</name>
<dbReference type="Gene3D" id="3.40.50.720">
    <property type="entry name" value="NAD(P)-binding Rossmann-like Domain"/>
    <property type="match status" value="1"/>
</dbReference>
<dbReference type="Proteomes" id="UP001285354">
    <property type="component" value="Unassembled WGS sequence"/>
</dbReference>
<dbReference type="PANTHER" id="PTHR15020:SF50">
    <property type="entry name" value="UPF0659 PROTEIN YMR090W"/>
    <property type="match status" value="1"/>
</dbReference>
<protein>
    <recommendedName>
        <fullName evidence="2">NAD(P)-binding domain-containing protein</fullName>
    </recommendedName>
</protein>
<proteinExistence type="inferred from homology"/>
<evidence type="ECO:0000313" key="4">
    <source>
        <dbReference type="Proteomes" id="UP001285354"/>
    </source>
</evidence>
<dbReference type="Pfam" id="PF13460">
    <property type="entry name" value="NAD_binding_10"/>
    <property type="match status" value="1"/>
</dbReference>
<keyword evidence="4" id="KW-1185">Reference proteome</keyword>
<evidence type="ECO:0000259" key="2">
    <source>
        <dbReference type="Pfam" id="PF13460"/>
    </source>
</evidence>
<dbReference type="InterPro" id="IPR036291">
    <property type="entry name" value="NAD(P)-bd_dom_sf"/>
</dbReference>
<evidence type="ECO:0000313" key="3">
    <source>
        <dbReference type="EMBL" id="KAK2630081.1"/>
    </source>
</evidence>
<dbReference type="PANTHER" id="PTHR15020">
    <property type="entry name" value="FLAVIN REDUCTASE-RELATED"/>
    <property type="match status" value="1"/>
</dbReference>
<dbReference type="AlphaFoldDB" id="A0AAD9T5R7"/>
<sequence>MPNPRILLLGGHGKVSLLLTPKLIQRSWDVVSVIRNPEQKTAILEAGKKGPGKIEVLIASLGDVKSEGDAKKILEKARPDWVVWSAGAGGKGGKEATYAIDRDACIHFIRSSFTTPSISKFLLVSALSIRRERASWWDETSWATVRKINEEVMPDYYKAKLAADEVITVLGEEKKGFGYVVLRPGALSDEPESGKVVIGKTPAKGQVSRGDVAEVAARLLEKEGVRGWFDMLGGEGEIGNEIERVLGGKVDSREGESLEIMRKNLH</sequence>
<dbReference type="SUPFAM" id="SSF51735">
    <property type="entry name" value="NAD(P)-binding Rossmann-fold domains"/>
    <property type="match status" value="1"/>
</dbReference>
<dbReference type="EMBL" id="JAUBYV010000001">
    <property type="protein sequence ID" value="KAK2630081.1"/>
    <property type="molecule type" value="Genomic_DNA"/>
</dbReference>